<dbReference type="EMBL" id="GBRH01281018">
    <property type="protein sequence ID" value="JAD16877.1"/>
    <property type="molecule type" value="Transcribed_RNA"/>
</dbReference>
<name>A0A0A8XYT6_ARUDO</name>
<reference evidence="2" key="1">
    <citation type="submission" date="2014-09" db="EMBL/GenBank/DDBJ databases">
        <authorList>
            <person name="Magalhaes I.L.F."/>
            <person name="Oliveira U."/>
            <person name="Santos F.R."/>
            <person name="Vidigal T.H.D.A."/>
            <person name="Brescovit A.D."/>
            <person name="Santos A.J."/>
        </authorList>
    </citation>
    <scope>NUCLEOTIDE SEQUENCE</scope>
    <source>
        <tissue evidence="2">Shoot tissue taken approximately 20 cm above the soil surface</tissue>
    </source>
</reference>
<feature type="region of interest" description="Disordered" evidence="1">
    <location>
        <begin position="1"/>
        <end position="28"/>
    </location>
</feature>
<feature type="compositionally biased region" description="Basic residues" evidence="1">
    <location>
        <begin position="1"/>
        <end position="13"/>
    </location>
</feature>
<protein>
    <submittedName>
        <fullName evidence="2">Uncharacterized protein</fullName>
    </submittedName>
</protein>
<reference evidence="2" key="2">
    <citation type="journal article" date="2015" name="Data Brief">
        <title>Shoot transcriptome of the giant reed, Arundo donax.</title>
        <authorList>
            <person name="Barrero R.A."/>
            <person name="Guerrero F.D."/>
            <person name="Moolhuijzen P."/>
            <person name="Goolsby J.A."/>
            <person name="Tidwell J."/>
            <person name="Bellgard S.E."/>
            <person name="Bellgard M.I."/>
        </authorList>
    </citation>
    <scope>NUCLEOTIDE SEQUENCE</scope>
    <source>
        <tissue evidence="2">Shoot tissue taken approximately 20 cm above the soil surface</tissue>
    </source>
</reference>
<sequence>MSCRRARAQRGHRGPTAPPLGGRAPPANRALACTRHPTAASLFLPWAAP</sequence>
<proteinExistence type="predicted"/>
<accession>A0A0A8XYT6</accession>
<evidence type="ECO:0000256" key="1">
    <source>
        <dbReference type="SAM" id="MobiDB-lite"/>
    </source>
</evidence>
<organism evidence="2">
    <name type="scientific">Arundo donax</name>
    <name type="common">Giant reed</name>
    <name type="synonym">Donax arundinaceus</name>
    <dbReference type="NCBI Taxonomy" id="35708"/>
    <lineage>
        <taxon>Eukaryota</taxon>
        <taxon>Viridiplantae</taxon>
        <taxon>Streptophyta</taxon>
        <taxon>Embryophyta</taxon>
        <taxon>Tracheophyta</taxon>
        <taxon>Spermatophyta</taxon>
        <taxon>Magnoliopsida</taxon>
        <taxon>Liliopsida</taxon>
        <taxon>Poales</taxon>
        <taxon>Poaceae</taxon>
        <taxon>PACMAD clade</taxon>
        <taxon>Arundinoideae</taxon>
        <taxon>Arundineae</taxon>
        <taxon>Arundo</taxon>
    </lineage>
</organism>
<evidence type="ECO:0000313" key="2">
    <source>
        <dbReference type="EMBL" id="JAD16877.1"/>
    </source>
</evidence>
<dbReference type="AlphaFoldDB" id="A0A0A8XYT6"/>